<evidence type="ECO:0000313" key="10">
    <source>
        <dbReference type="Proteomes" id="UP000219621"/>
    </source>
</evidence>
<feature type="transmembrane region" description="Helical" evidence="7">
    <location>
        <begin position="135"/>
        <end position="154"/>
    </location>
</feature>
<dbReference type="PANTHER" id="PTHR44936">
    <property type="entry name" value="SENSOR PROTEIN CREC"/>
    <property type="match status" value="1"/>
</dbReference>
<dbReference type="PROSITE" id="PS50109">
    <property type="entry name" value="HIS_KIN"/>
    <property type="match status" value="1"/>
</dbReference>
<evidence type="ECO:0000256" key="7">
    <source>
        <dbReference type="SAM" id="Phobius"/>
    </source>
</evidence>
<keyword evidence="6" id="KW-0902">Two-component regulatory system</keyword>
<dbReference type="SUPFAM" id="SSF55874">
    <property type="entry name" value="ATPase domain of HSP90 chaperone/DNA topoisomerase II/histidine kinase"/>
    <property type="match status" value="1"/>
</dbReference>
<dbReference type="GO" id="GO:0004673">
    <property type="term" value="F:protein histidine kinase activity"/>
    <property type="evidence" value="ECO:0007669"/>
    <property type="project" value="UniProtKB-EC"/>
</dbReference>
<evidence type="ECO:0000256" key="5">
    <source>
        <dbReference type="ARBA" id="ARBA00022777"/>
    </source>
</evidence>
<keyword evidence="4" id="KW-0808">Transferase</keyword>
<dbReference type="EMBL" id="OCNJ01000001">
    <property type="protein sequence ID" value="SOD91009.1"/>
    <property type="molecule type" value="Genomic_DNA"/>
</dbReference>
<comment type="catalytic activity">
    <reaction evidence="1">
        <text>ATP + protein L-histidine = ADP + protein N-phospho-L-histidine.</text>
        <dbReference type="EC" id="2.7.13.3"/>
    </reaction>
</comment>
<name>A0A286G7A2_9PROT</name>
<keyword evidence="3" id="KW-0597">Phosphoprotein</keyword>
<dbReference type="InterPro" id="IPR004358">
    <property type="entry name" value="Sig_transdc_His_kin-like_C"/>
</dbReference>
<evidence type="ECO:0000256" key="4">
    <source>
        <dbReference type="ARBA" id="ARBA00022679"/>
    </source>
</evidence>
<dbReference type="GO" id="GO:0000160">
    <property type="term" value="P:phosphorelay signal transduction system"/>
    <property type="evidence" value="ECO:0007669"/>
    <property type="project" value="UniProtKB-KW"/>
</dbReference>
<feature type="transmembrane region" description="Helical" evidence="7">
    <location>
        <begin position="71"/>
        <end position="92"/>
    </location>
</feature>
<feature type="transmembrane region" description="Helical" evidence="7">
    <location>
        <begin position="42"/>
        <end position="65"/>
    </location>
</feature>
<evidence type="ECO:0000256" key="2">
    <source>
        <dbReference type="ARBA" id="ARBA00012438"/>
    </source>
</evidence>
<evidence type="ECO:0000259" key="8">
    <source>
        <dbReference type="PROSITE" id="PS50109"/>
    </source>
</evidence>
<dbReference type="InterPro" id="IPR050980">
    <property type="entry name" value="2C_sensor_his_kinase"/>
</dbReference>
<evidence type="ECO:0000256" key="1">
    <source>
        <dbReference type="ARBA" id="ARBA00000085"/>
    </source>
</evidence>
<proteinExistence type="predicted"/>
<feature type="transmembrane region" description="Helical" evidence="7">
    <location>
        <begin position="6"/>
        <end position="30"/>
    </location>
</feature>
<keyword evidence="7" id="KW-0472">Membrane</keyword>
<reference evidence="9 10" key="1">
    <citation type="submission" date="2017-09" db="EMBL/GenBank/DDBJ databases">
        <authorList>
            <person name="Ehlers B."/>
            <person name="Leendertz F.H."/>
        </authorList>
    </citation>
    <scope>NUCLEOTIDE SEQUENCE [LARGE SCALE GENOMIC DNA]</scope>
    <source>
        <strain evidence="9 10">USBA 140</strain>
    </source>
</reference>
<dbReference type="InterPro" id="IPR036890">
    <property type="entry name" value="HATPase_C_sf"/>
</dbReference>
<dbReference type="SMART" id="SM00387">
    <property type="entry name" value="HATPase_c"/>
    <property type="match status" value="1"/>
</dbReference>
<dbReference type="InterPro" id="IPR029016">
    <property type="entry name" value="GAF-like_dom_sf"/>
</dbReference>
<dbReference type="SUPFAM" id="SSF55781">
    <property type="entry name" value="GAF domain-like"/>
    <property type="match status" value="1"/>
</dbReference>
<keyword evidence="5 9" id="KW-0418">Kinase</keyword>
<evidence type="ECO:0000256" key="3">
    <source>
        <dbReference type="ARBA" id="ARBA00022553"/>
    </source>
</evidence>
<dbReference type="Gene3D" id="3.30.450.40">
    <property type="match status" value="1"/>
</dbReference>
<dbReference type="PRINTS" id="PR00344">
    <property type="entry name" value="BCTRLSENSOR"/>
</dbReference>
<dbReference type="Pfam" id="PF02518">
    <property type="entry name" value="HATPase_c"/>
    <property type="match status" value="1"/>
</dbReference>
<dbReference type="EC" id="2.7.13.3" evidence="2"/>
<gene>
    <name evidence="9" type="ORF">SAMN05421508_101763</name>
</gene>
<sequence>MDPAAGIGVVLTWAYGLCAGAYMLLAVVALSRGADLLPARRTAATAAAVLTALWAVAMTGLPAAAGLLPTMAVPPVVLALEAMHTMAWLVVLAEVAGLWQGRRLALVGGGAVLGAGALAAGVGLSDWIATTAPHLMPVALLVLAVVGLALMESILRQRDVEERWAIKHLCLGLAVVFAFDVFLFADALLVNRLDANMVAARALVDALCAAAIGVSLFRSMDGGRRLRPSREILLKSTTLLATGVYLLVMSLVGYGIRGLGGSWGPASQAAFLAGSLLLLGVLVLSGASRARARVWVAKNFFAHRYDYRAEWLRVTRTLAGGEGEDAAALHDRVIRAVCDIVEGTAGALWLLQERDRAFIPSAVWNLSAGLPAVPVDSALVGFLQGRRWVVDLDEMRRRPDLYGFDAPEWLTALPQAWLVLPLPIRGDVIGFVLVAAPRLRRPLTWEDFDVLKTVGRHAAATLATEKALNELSDARRLEAFSKRTAFLVHDVKNIVSQLDLMLKNAERVGDDPEFQKDMLDTTAGAVAKLRALLAELRHSRAPAPPALPPGAPAPDVGEQVAQAVTRWRRRHPDLAADLAGAAGGGLPIPPAETFGSVLDHLLQNSIEAAGAAGRVTVRLVRGGGTIAVEVADDGVGMDLAYVRDRLFRPLDSSKADGYGLGAFQCRELVREMGGRLEVSTEPGKGTIMRIVLPLDRTAAEGPARATPQPTRETV</sequence>
<evidence type="ECO:0000313" key="9">
    <source>
        <dbReference type="EMBL" id="SOD91009.1"/>
    </source>
</evidence>
<protein>
    <recommendedName>
        <fullName evidence="2">histidine kinase</fullName>
        <ecNumber evidence="2">2.7.13.3</ecNumber>
    </recommendedName>
</protein>
<keyword evidence="7" id="KW-1133">Transmembrane helix</keyword>
<feature type="transmembrane region" description="Helical" evidence="7">
    <location>
        <begin position="166"/>
        <end position="185"/>
    </location>
</feature>
<keyword evidence="10" id="KW-1185">Reference proteome</keyword>
<dbReference type="Proteomes" id="UP000219621">
    <property type="component" value="Unassembled WGS sequence"/>
</dbReference>
<dbReference type="PANTHER" id="PTHR44936:SF9">
    <property type="entry name" value="SENSOR PROTEIN CREC"/>
    <property type="match status" value="1"/>
</dbReference>
<dbReference type="InterPro" id="IPR005467">
    <property type="entry name" value="His_kinase_dom"/>
</dbReference>
<evidence type="ECO:0000256" key="6">
    <source>
        <dbReference type="ARBA" id="ARBA00023012"/>
    </source>
</evidence>
<organism evidence="9 10">
    <name type="scientific">Caenispirillum bisanense</name>
    <dbReference type="NCBI Taxonomy" id="414052"/>
    <lineage>
        <taxon>Bacteria</taxon>
        <taxon>Pseudomonadati</taxon>
        <taxon>Pseudomonadota</taxon>
        <taxon>Alphaproteobacteria</taxon>
        <taxon>Rhodospirillales</taxon>
        <taxon>Novispirillaceae</taxon>
        <taxon>Caenispirillum</taxon>
    </lineage>
</organism>
<accession>A0A286G7A2</accession>
<feature type="transmembrane region" description="Helical" evidence="7">
    <location>
        <begin position="268"/>
        <end position="288"/>
    </location>
</feature>
<keyword evidence="7" id="KW-0812">Transmembrane</keyword>
<feature type="transmembrane region" description="Helical" evidence="7">
    <location>
        <begin position="104"/>
        <end position="129"/>
    </location>
</feature>
<dbReference type="NCBIfam" id="TIGR02916">
    <property type="entry name" value="PEP_his_kin"/>
    <property type="match status" value="1"/>
</dbReference>
<feature type="domain" description="Histidine kinase" evidence="8">
    <location>
        <begin position="486"/>
        <end position="696"/>
    </location>
</feature>
<dbReference type="InterPro" id="IPR014265">
    <property type="entry name" value="XrtA/PrsK"/>
</dbReference>
<feature type="transmembrane region" description="Helical" evidence="7">
    <location>
        <begin position="238"/>
        <end position="256"/>
    </location>
</feature>
<dbReference type="InterPro" id="IPR003594">
    <property type="entry name" value="HATPase_dom"/>
</dbReference>
<feature type="transmembrane region" description="Helical" evidence="7">
    <location>
        <begin position="197"/>
        <end position="217"/>
    </location>
</feature>
<dbReference type="RefSeq" id="WP_097277620.1">
    <property type="nucleotide sequence ID" value="NZ_OCNJ01000001.1"/>
</dbReference>
<dbReference type="Gene3D" id="3.30.565.10">
    <property type="entry name" value="Histidine kinase-like ATPase, C-terminal domain"/>
    <property type="match status" value="1"/>
</dbReference>
<dbReference type="OrthoDB" id="9785691at2"/>
<dbReference type="AlphaFoldDB" id="A0A286G7A2"/>